<sequence>MEKVKGILEEQKQYFYSGNTLDISNRKSALIKLKNEIKKNESNIFAALKDDLNKSEFESFATEIAMVYEEIKDAIKNIDKWSRRKKVKTPISQIKASSYIYKEPYGTILIIAPWNYPFQLVMSPLVGAIAAGNTVVIKPSELAPATANVIEKIIGNIFNKEYVVVVQGDVEVNKALLDERFDYIFFTGSIAVGKIVMEAATKYLTPVTLELGGKSPCIVDKSDKIDLFAKRIVWGKLLNSGQTCVAPDYFLIHRDIKEEFLKAVEKYIKEFYGDNPIDSEDYVKIINKRHFQRILSLIDKDNILLGGKYNESKLKIEPTVVEVKSLDEKIMDEEIFGPIMPIITYSKYEEIINIVRSFEKPLALYLFTEDKKLEDRIIKDINFGGGCINDTIVHLATTELPFGGVGMSGMGSYHGKKSFDTFTHEKSILKRSNFIDIPLRYPPYLGKISLLRKIFK</sequence>
<dbReference type="FunFam" id="3.40.605.10:FF:000004">
    <property type="entry name" value="Aldehyde dehydrogenase"/>
    <property type="match status" value="1"/>
</dbReference>
<name>W6RTB1_9CLOT</name>
<dbReference type="PANTHER" id="PTHR43570:SF16">
    <property type="entry name" value="ALDEHYDE DEHYDROGENASE TYPE III, ISOFORM Q"/>
    <property type="match status" value="1"/>
</dbReference>
<feature type="domain" description="Aldehyde dehydrogenase" evidence="8">
    <location>
        <begin position="4"/>
        <end position="428"/>
    </location>
</feature>
<evidence type="ECO:0000313" key="10">
    <source>
        <dbReference type="Proteomes" id="UP000019426"/>
    </source>
</evidence>
<dbReference type="GO" id="GO:0004029">
    <property type="term" value="F:aldehyde dehydrogenase (NAD+) activity"/>
    <property type="evidence" value="ECO:0007669"/>
    <property type="project" value="TreeGrafter"/>
</dbReference>
<dbReference type="InterPro" id="IPR016163">
    <property type="entry name" value="Ald_DH_C"/>
</dbReference>
<keyword evidence="3" id="KW-0520">NAD</keyword>
<evidence type="ECO:0000259" key="8">
    <source>
        <dbReference type="Pfam" id="PF00171"/>
    </source>
</evidence>
<evidence type="ECO:0000256" key="1">
    <source>
        <dbReference type="ARBA" id="ARBA00009986"/>
    </source>
</evidence>
<evidence type="ECO:0000256" key="5">
    <source>
        <dbReference type="PIRSR" id="PIRSR036492-1"/>
    </source>
</evidence>
<reference evidence="9 10" key="1">
    <citation type="submission" date="2013-11" db="EMBL/GenBank/DDBJ databases">
        <title>Complete genome sequence of Clostridum sp. M2/40.</title>
        <authorList>
            <person name="Wibberg D."/>
            <person name="Puehler A."/>
            <person name="Schlueter A."/>
        </authorList>
    </citation>
    <scope>NUCLEOTIDE SEQUENCE [LARGE SCALE GENOMIC DNA]</scope>
    <source>
        <strain evidence="10">M2/40</strain>
    </source>
</reference>
<dbReference type="GO" id="GO:0005737">
    <property type="term" value="C:cytoplasm"/>
    <property type="evidence" value="ECO:0007669"/>
    <property type="project" value="TreeGrafter"/>
</dbReference>
<dbReference type="eggNOG" id="COG1012">
    <property type="taxonomic scope" value="Bacteria"/>
</dbReference>
<dbReference type="GO" id="GO:0006081">
    <property type="term" value="P:aldehyde metabolic process"/>
    <property type="evidence" value="ECO:0007669"/>
    <property type="project" value="InterPro"/>
</dbReference>
<dbReference type="RefSeq" id="WP_044035943.1">
    <property type="nucleotide sequence ID" value="NZ_HG917868.1"/>
</dbReference>
<dbReference type="Gene3D" id="3.40.309.10">
    <property type="entry name" value="Aldehyde Dehydrogenase, Chain A, domain 2"/>
    <property type="match status" value="1"/>
</dbReference>
<comment type="similarity">
    <text evidence="1 4 7">Belongs to the aldehyde dehydrogenase family.</text>
</comment>
<feature type="active site" evidence="5">
    <location>
        <position position="244"/>
    </location>
</feature>
<dbReference type="InterPro" id="IPR015590">
    <property type="entry name" value="Aldehyde_DH_dom"/>
</dbReference>
<dbReference type="OrthoDB" id="9762913at2"/>
<dbReference type="Gene3D" id="3.40.605.10">
    <property type="entry name" value="Aldehyde Dehydrogenase, Chain A, domain 1"/>
    <property type="match status" value="1"/>
</dbReference>
<accession>W6RTB1</accession>
<dbReference type="KEGG" id="clt:CM240_0331"/>
<dbReference type="HOGENOM" id="CLU_005391_3_1_9"/>
<evidence type="ECO:0000256" key="7">
    <source>
        <dbReference type="RuleBase" id="RU003345"/>
    </source>
</evidence>
<keyword evidence="2 4" id="KW-0560">Oxidoreductase</keyword>
<dbReference type="STRING" id="1216932.CM240_0331"/>
<dbReference type="PATRIC" id="fig|1216932.3.peg.310"/>
<dbReference type="InterPro" id="IPR016162">
    <property type="entry name" value="Ald_DH_N"/>
</dbReference>
<dbReference type="PROSITE" id="PS00070">
    <property type="entry name" value="ALDEHYDE_DEHYDR_CYS"/>
    <property type="match status" value="1"/>
</dbReference>
<feature type="active site" evidence="5 6">
    <location>
        <position position="210"/>
    </location>
</feature>
<dbReference type="EMBL" id="HG917868">
    <property type="protein sequence ID" value="CDM67498.1"/>
    <property type="molecule type" value="Genomic_DNA"/>
</dbReference>
<dbReference type="SUPFAM" id="SSF53720">
    <property type="entry name" value="ALDH-like"/>
    <property type="match status" value="1"/>
</dbReference>
<gene>
    <name evidence="9" type="primary">ywdH</name>
    <name evidence="9" type="ORF">CM240_0331</name>
</gene>
<organism evidence="9 10">
    <name type="scientific">Clostridium bornimense</name>
    <dbReference type="NCBI Taxonomy" id="1216932"/>
    <lineage>
        <taxon>Bacteria</taxon>
        <taxon>Bacillati</taxon>
        <taxon>Bacillota</taxon>
        <taxon>Clostridia</taxon>
        <taxon>Eubacteriales</taxon>
        <taxon>Clostridiaceae</taxon>
        <taxon>Clostridium</taxon>
    </lineage>
</organism>
<evidence type="ECO:0000256" key="4">
    <source>
        <dbReference type="PIRNR" id="PIRNR036492"/>
    </source>
</evidence>
<dbReference type="PROSITE" id="PS00687">
    <property type="entry name" value="ALDEHYDE_DEHYDR_GLU"/>
    <property type="match status" value="1"/>
</dbReference>
<dbReference type="InterPro" id="IPR016160">
    <property type="entry name" value="Ald_DH_CS_CYS"/>
</dbReference>
<protein>
    <recommendedName>
        <fullName evidence="4">Aldehyde dehydrogenase</fullName>
    </recommendedName>
</protein>
<evidence type="ECO:0000256" key="6">
    <source>
        <dbReference type="PROSITE-ProRule" id="PRU10007"/>
    </source>
</evidence>
<dbReference type="FunFam" id="3.40.309.10:FF:000003">
    <property type="entry name" value="Aldehyde dehydrogenase"/>
    <property type="match status" value="1"/>
</dbReference>
<dbReference type="AlphaFoldDB" id="W6RTB1"/>
<keyword evidence="10" id="KW-1185">Reference proteome</keyword>
<evidence type="ECO:0000256" key="2">
    <source>
        <dbReference type="ARBA" id="ARBA00023002"/>
    </source>
</evidence>
<dbReference type="InterPro" id="IPR012394">
    <property type="entry name" value="Aldehyde_DH_NAD(P)"/>
</dbReference>
<dbReference type="CDD" id="cd07136">
    <property type="entry name" value="ALDH_YwdH-P39616"/>
    <property type="match status" value="1"/>
</dbReference>
<dbReference type="Proteomes" id="UP000019426">
    <property type="component" value="Chromosome M2/40_rep1"/>
</dbReference>
<dbReference type="InterPro" id="IPR029510">
    <property type="entry name" value="Ald_DH_CS_GLU"/>
</dbReference>
<dbReference type="PIRSF" id="PIRSF036492">
    <property type="entry name" value="ALDH"/>
    <property type="match status" value="1"/>
</dbReference>
<dbReference type="InterPro" id="IPR016161">
    <property type="entry name" value="Ald_DH/histidinol_DH"/>
</dbReference>
<evidence type="ECO:0000256" key="3">
    <source>
        <dbReference type="ARBA" id="ARBA00023027"/>
    </source>
</evidence>
<dbReference type="Pfam" id="PF00171">
    <property type="entry name" value="Aldedh"/>
    <property type="match status" value="1"/>
</dbReference>
<evidence type="ECO:0000313" key="9">
    <source>
        <dbReference type="EMBL" id="CDM67498.1"/>
    </source>
</evidence>
<dbReference type="PANTHER" id="PTHR43570">
    <property type="entry name" value="ALDEHYDE DEHYDROGENASE"/>
    <property type="match status" value="1"/>
</dbReference>
<proteinExistence type="inferred from homology"/>